<evidence type="ECO:0000313" key="9">
    <source>
        <dbReference type="EMBL" id="KAF7208828.1"/>
    </source>
</evidence>
<comment type="subcellular location">
    <subcellularLocation>
        <location evidence="1">Membrane</location>
    </subcellularLocation>
</comment>
<proteinExistence type="inferred from homology"/>
<dbReference type="GO" id="GO:0001894">
    <property type="term" value="P:tissue homeostasis"/>
    <property type="evidence" value="ECO:0007669"/>
    <property type="project" value="Ensembl"/>
</dbReference>
<sequence length="219" mass="24370">MPHSNRELVEYYISYKLSQRNCPMSLLGPEDGGKKTREDWDNSAASNGRLVSSRDSPPGKTCAPRGGMEAVKSALKDSADEFELLYAQSFSHLSLQLDITPDTAYHSFKSVLDELFRDGVNWGRVVGLFVFGGLLCVQCKERNLSELVPRIADWMTTYLDDQIGLWISSQGGWDCFAEIYGRGAAAEARRFQETLKKWLLAGVLLLSGVLLGVLIAKKR</sequence>
<evidence type="ECO:0000256" key="5">
    <source>
        <dbReference type="SAM" id="MobiDB-lite"/>
    </source>
</evidence>
<dbReference type="SMART" id="SM00265">
    <property type="entry name" value="BH4"/>
    <property type="match status" value="1"/>
</dbReference>
<feature type="domain" description="Bcl-2 Bcl-2 homology region 1-3" evidence="8">
    <location>
        <begin position="75"/>
        <end position="173"/>
    </location>
</feature>
<dbReference type="PRINTS" id="PR01864">
    <property type="entry name" value="APOPREGBCLX"/>
</dbReference>
<dbReference type="SMART" id="SM00337">
    <property type="entry name" value="BCL"/>
    <property type="match status" value="1"/>
</dbReference>
<evidence type="ECO:0000256" key="3">
    <source>
        <dbReference type="ARBA" id="ARBA00022703"/>
    </source>
</evidence>
<feature type="compositionally biased region" description="Basic and acidic residues" evidence="5">
    <location>
        <begin position="31"/>
        <end position="40"/>
    </location>
</feature>
<dbReference type="SUPFAM" id="SSF56854">
    <property type="entry name" value="Bcl-2 inhibitors of programmed cell death"/>
    <property type="match status" value="1"/>
</dbReference>
<keyword evidence="3" id="KW-0053">Apoptosis</keyword>
<dbReference type="Ensembl" id="ENSNFUT00015032422.1">
    <property type="protein sequence ID" value="ENSNFUP00015031027.1"/>
    <property type="gene ID" value="ENSNFUG00015015141.1"/>
</dbReference>
<dbReference type="PROSITE" id="PS50062">
    <property type="entry name" value="BCL2_FAMILY"/>
    <property type="match status" value="1"/>
</dbReference>
<dbReference type="GO" id="GO:2001243">
    <property type="term" value="P:negative regulation of intrinsic apoptotic signaling pathway"/>
    <property type="evidence" value="ECO:0007669"/>
    <property type="project" value="Ensembl"/>
</dbReference>
<evidence type="ECO:0000256" key="6">
    <source>
        <dbReference type="SAM" id="Phobius"/>
    </source>
</evidence>
<dbReference type="Gene3D" id="1.10.437.10">
    <property type="entry name" value="Blc2-like"/>
    <property type="match status" value="1"/>
</dbReference>
<keyword evidence="4 6" id="KW-0472">Membrane</keyword>
<dbReference type="Proteomes" id="UP000822369">
    <property type="component" value="Chromosome 14"/>
</dbReference>
<protein>
    <submittedName>
        <fullName evidence="11 12">BCL2-like 1</fullName>
    </submittedName>
    <submittedName>
        <fullName evidence="10">Transcript variant X1</fullName>
    </submittedName>
    <submittedName>
        <fullName evidence="9">Transcript variant X2</fullName>
    </submittedName>
</protein>
<evidence type="ECO:0000259" key="7">
    <source>
        <dbReference type="SMART" id="SM00265"/>
    </source>
</evidence>
<dbReference type="EMBL" id="HADY01010919">
    <property type="protein sequence ID" value="SBP49404.1"/>
    <property type="molecule type" value="Transcribed_RNA"/>
</dbReference>
<dbReference type="PRINTS" id="PR01862">
    <property type="entry name" value="BCL2FAMILY"/>
</dbReference>
<dbReference type="OrthoDB" id="6021377at2759"/>
<reference evidence="9" key="4">
    <citation type="submission" date="2020-03" db="EMBL/GenBank/DDBJ databases">
        <title>Intra-Species Differences in Population Size shape Life History and Genome Evolution.</title>
        <authorList>
            <person name="Willemsen D."/>
            <person name="Cui R."/>
            <person name="Valenzano D.R."/>
        </authorList>
    </citation>
    <scope>NUCLEOTIDE SEQUENCE</scope>
    <source>
        <strain evidence="9">GRZ</strain>
        <tissue evidence="9">Whole</tissue>
    </source>
</reference>
<dbReference type="KEGG" id="nfu:107385866"/>
<evidence type="ECO:0000313" key="12">
    <source>
        <dbReference type="Ensembl" id="ENSNFUP00015031027.1"/>
    </source>
</evidence>
<evidence type="ECO:0000256" key="4">
    <source>
        <dbReference type="ARBA" id="ARBA00023136"/>
    </source>
</evidence>
<accession>A0A1A8A2S0</accession>
<dbReference type="EMBL" id="JAAVVJ010000014">
    <property type="protein sequence ID" value="KAF7208828.1"/>
    <property type="molecule type" value="Genomic_DNA"/>
</dbReference>
<dbReference type="InterPro" id="IPR013279">
    <property type="entry name" value="Apop_reg_BclX"/>
</dbReference>
<reference evidence="11" key="2">
    <citation type="submission" date="2016-05" db="EMBL/GenBank/DDBJ databases">
        <authorList>
            <person name="Lavstsen T."/>
            <person name="Jespersen J.S."/>
        </authorList>
    </citation>
    <scope>NUCLEOTIDE SEQUENCE</scope>
    <source>
        <tissue evidence="11">Brain</tissue>
    </source>
</reference>
<dbReference type="GO" id="GO:0001836">
    <property type="term" value="P:release of cytochrome c from mitochondria"/>
    <property type="evidence" value="ECO:0007669"/>
    <property type="project" value="TreeGrafter"/>
</dbReference>
<dbReference type="EMBL" id="JAAVVJ010000014">
    <property type="protein sequence ID" value="KAF7208829.1"/>
    <property type="molecule type" value="Genomic_DNA"/>
</dbReference>
<evidence type="ECO:0000256" key="1">
    <source>
        <dbReference type="ARBA" id="ARBA00004370"/>
    </source>
</evidence>
<keyword evidence="6" id="KW-1133">Transmembrane helix</keyword>
<dbReference type="GO" id="GO:0008630">
    <property type="term" value="P:intrinsic apoptotic signaling pathway in response to DNA damage"/>
    <property type="evidence" value="ECO:0007669"/>
    <property type="project" value="TreeGrafter"/>
</dbReference>
<dbReference type="Pfam" id="PF00452">
    <property type="entry name" value="Bcl-2"/>
    <property type="match status" value="1"/>
</dbReference>
<keyword evidence="13" id="KW-1185">Reference proteome</keyword>
<reference evidence="12" key="5">
    <citation type="submission" date="2025-05" db="UniProtKB">
        <authorList>
            <consortium name="Ensembl"/>
        </authorList>
    </citation>
    <scope>IDENTIFICATION</scope>
</reference>
<evidence type="ECO:0000259" key="8">
    <source>
        <dbReference type="SMART" id="SM00337"/>
    </source>
</evidence>
<dbReference type="InterPro" id="IPR002475">
    <property type="entry name" value="Bcl2-like"/>
</dbReference>
<dbReference type="InterPro" id="IPR003093">
    <property type="entry name" value="Bcl2_BH4"/>
</dbReference>
<organism evidence="11">
    <name type="scientific">Nothobranchius furzeri</name>
    <name type="common">Turquoise killifish</name>
    <dbReference type="NCBI Taxonomy" id="105023"/>
    <lineage>
        <taxon>Eukaryota</taxon>
        <taxon>Metazoa</taxon>
        <taxon>Chordata</taxon>
        <taxon>Craniata</taxon>
        <taxon>Vertebrata</taxon>
        <taxon>Euteleostomi</taxon>
        <taxon>Actinopterygii</taxon>
        <taxon>Neopterygii</taxon>
        <taxon>Teleostei</taxon>
        <taxon>Neoteleostei</taxon>
        <taxon>Acanthomorphata</taxon>
        <taxon>Ovalentaria</taxon>
        <taxon>Atherinomorphae</taxon>
        <taxon>Cyprinodontiformes</taxon>
        <taxon>Nothobranchiidae</taxon>
        <taxon>Nothobranchius</taxon>
    </lineage>
</organism>
<dbReference type="GO" id="GO:0097192">
    <property type="term" value="P:extrinsic apoptotic signaling pathway in absence of ligand"/>
    <property type="evidence" value="ECO:0007669"/>
    <property type="project" value="TreeGrafter"/>
</dbReference>
<dbReference type="CDD" id="cd06845">
    <property type="entry name" value="Bcl-2_like"/>
    <property type="match status" value="1"/>
</dbReference>
<dbReference type="InterPro" id="IPR020717">
    <property type="entry name" value="Bcl2_BH1_motif_CS"/>
</dbReference>
<evidence type="ECO:0000313" key="10">
    <source>
        <dbReference type="EMBL" id="KAF7208829.1"/>
    </source>
</evidence>
<feature type="domain" description="Apoptosis regulator Bcl-2 family BH4" evidence="7">
    <location>
        <begin position="1"/>
        <end position="25"/>
    </location>
</feature>
<dbReference type="GeneID" id="107385866"/>
<dbReference type="PROSITE" id="PS01080">
    <property type="entry name" value="BH1"/>
    <property type="match status" value="1"/>
</dbReference>
<dbReference type="GO" id="GO:0030878">
    <property type="term" value="P:thyroid gland development"/>
    <property type="evidence" value="ECO:0007669"/>
    <property type="project" value="Ensembl"/>
</dbReference>
<name>A0A1A8A2S0_NOTFU</name>
<reference evidence="12" key="1">
    <citation type="submission" date="2014-08" db="EMBL/GenBank/DDBJ databases">
        <authorList>
            <person name="Senf B."/>
            <person name="Petzold A."/>
            <person name="Downie B.R."/>
            <person name="Koch P."/>
            <person name="Platzer M."/>
        </authorList>
    </citation>
    <scope>NUCLEOTIDE SEQUENCE [LARGE SCALE GENOMIC DNA]</scope>
    <source>
        <strain evidence="12">GRZ</strain>
    </source>
</reference>
<dbReference type="Proteomes" id="UP000694548">
    <property type="component" value="Chromosome sgr10"/>
</dbReference>
<dbReference type="EMBL" id="HAEJ01002149">
    <property type="protein sequence ID" value="SBS42606.1"/>
    <property type="molecule type" value="Transcribed_RNA"/>
</dbReference>
<dbReference type="InterPro" id="IPR046371">
    <property type="entry name" value="Bcl-2_BH1-3"/>
</dbReference>
<dbReference type="InterPro" id="IPR036834">
    <property type="entry name" value="Bcl-2-like_sf"/>
</dbReference>
<dbReference type="InterPro" id="IPR026298">
    <property type="entry name" value="Bcl-2_fam"/>
</dbReference>
<keyword evidence="6" id="KW-0812">Transmembrane</keyword>
<dbReference type="GO" id="GO:0043027">
    <property type="term" value="F:cysteine-type endopeptidase inhibitor activity involved in apoptotic process"/>
    <property type="evidence" value="ECO:0007669"/>
    <property type="project" value="Ensembl"/>
</dbReference>
<dbReference type="PANTHER" id="PTHR11256:SF12">
    <property type="entry name" value="BCL-2-LIKE PROTEIN 1"/>
    <property type="match status" value="1"/>
</dbReference>
<feature type="transmembrane region" description="Helical" evidence="6">
    <location>
        <begin position="198"/>
        <end position="216"/>
    </location>
</feature>
<dbReference type="GO" id="GO:0005741">
    <property type="term" value="C:mitochondrial outer membrane"/>
    <property type="evidence" value="ECO:0007669"/>
    <property type="project" value="TreeGrafter"/>
</dbReference>
<dbReference type="Bgee" id="ENSNFUG00015015141">
    <property type="expression patterns" value="Expressed in brain and 3 other cell types or tissues"/>
</dbReference>
<feature type="compositionally biased region" description="Polar residues" evidence="5">
    <location>
        <begin position="43"/>
        <end position="55"/>
    </location>
</feature>
<feature type="region of interest" description="Disordered" evidence="5">
    <location>
        <begin position="26"/>
        <end position="66"/>
    </location>
</feature>
<reference evidence="11" key="3">
    <citation type="submission" date="2016-06" db="EMBL/GenBank/DDBJ databases">
        <title>The genome of a short-lived fish provides insights into sex chromosome evolution and the genetic control of aging.</title>
        <authorList>
            <person name="Reichwald K."/>
            <person name="Felder M."/>
            <person name="Petzold A."/>
            <person name="Koch P."/>
            <person name="Groth M."/>
            <person name="Platzer M."/>
        </authorList>
    </citation>
    <scope>NUCLEOTIDE SEQUENCE</scope>
    <source>
        <tissue evidence="11">Brain</tissue>
    </source>
</reference>
<dbReference type="PANTHER" id="PTHR11256">
    <property type="entry name" value="BCL-2 RELATED"/>
    <property type="match status" value="1"/>
</dbReference>
<dbReference type="Pfam" id="PF02180">
    <property type="entry name" value="BH4"/>
    <property type="match status" value="1"/>
</dbReference>
<gene>
    <name evidence="11 12" type="primary">BCL2L1</name>
    <name evidence="9" type="ORF">G4P62_010583</name>
</gene>
<dbReference type="GeneTree" id="ENSGT01130000278332"/>
<evidence type="ECO:0000256" key="2">
    <source>
        <dbReference type="ARBA" id="ARBA00009458"/>
    </source>
</evidence>
<dbReference type="AlphaFoldDB" id="A0A1A8A2S0"/>
<evidence type="ECO:0000313" key="13">
    <source>
        <dbReference type="Proteomes" id="UP000694548"/>
    </source>
</evidence>
<dbReference type="GO" id="GO:0051400">
    <property type="term" value="F:BH domain binding"/>
    <property type="evidence" value="ECO:0007669"/>
    <property type="project" value="TreeGrafter"/>
</dbReference>
<evidence type="ECO:0000313" key="11">
    <source>
        <dbReference type="EMBL" id="SBP49404.1"/>
    </source>
</evidence>
<comment type="similarity">
    <text evidence="2">Belongs to the Bcl-2 family.</text>
</comment>
<dbReference type="OMA" id="MTMYLDE"/>